<feature type="chain" id="PRO_5031195826" description="Spore-associated protein A" evidence="1">
    <location>
        <begin position="30"/>
        <end position="142"/>
    </location>
</feature>
<proteinExistence type="predicted"/>
<accession>A0A7X0IGP9</accession>
<evidence type="ECO:0000313" key="3">
    <source>
        <dbReference type="Proteomes" id="UP000555564"/>
    </source>
</evidence>
<dbReference type="EMBL" id="JACHIU010000001">
    <property type="protein sequence ID" value="MBB6474841.1"/>
    <property type="molecule type" value="Genomic_DNA"/>
</dbReference>
<protein>
    <recommendedName>
        <fullName evidence="4">Spore-associated protein A</fullName>
    </recommendedName>
</protein>
<dbReference type="AlphaFoldDB" id="A0A7X0IGP9"/>
<dbReference type="RefSeq" id="WP_184983686.1">
    <property type="nucleotide sequence ID" value="NZ_BAAALO010000038.1"/>
</dbReference>
<feature type="signal peptide" evidence="1">
    <location>
        <begin position="1"/>
        <end position="29"/>
    </location>
</feature>
<organism evidence="2 3">
    <name type="scientific">Sphaerisporangium rubeum</name>
    <dbReference type="NCBI Taxonomy" id="321317"/>
    <lineage>
        <taxon>Bacteria</taxon>
        <taxon>Bacillati</taxon>
        <taxon>Actinomycetota</taxon>
        <taxon>Actinomycetes</taxon>
        <taxon>Streptosporangiales</taxon>
        <taxon>Streptosporangiaceae</taxon>
        <taxon>Sphaerisporangium</taxon>
    </lineage>
</organism>
<sequence length="142" mass="14987">MRTFRNLVTSLLVSAAACATLTVATPASASASADICTNNGPYSFKRSYETTYATIYAYSGSNCVGSYLSYGRTTLSGSNVVIYAYDAKCDNIGLKTYTSGGQSVTSTGCYNNPNKTVSRSSSGNYFWVEVNGYLSATASIPI</sequence>
<keyword evidence="1" id="KW-0732">Signal</keyword>
<reference evidence="2 3" key="1">
    <citation type="submission" date="2020-08" db="EMBL/GenBank/DDBJ databases">
        <title>Sequencing the genomes of 1000 actinobacteria strains.</title>
        <authorList>
            <person name="Klenk H.-P."/>
        </authorList>
    </citation>
    <scope>NUCLEOTIDE SEQUENCE [LARGE SCALE GENOMIC DNA]</scope>
    <source>
        <strain evidence="2 3">DSM 44936</strain>
    </source>
</reference>
<dbReference type="Proteomes" id="UP000555564">
    <property type="component" value="Unassembled WGS sequence"/>
</dbReference>
<comment type="caution">
    <text evidence="2">The sequence shown here is derived from an EMBL/GenBank/DDBJ whole genome shotgun (WGS) entry which is preliminary data.</text>
</comment>
<name>A0A7X0IGP9_9ACTN</name>
<gene>
    <name evidence="2" type="ORF">BJ992_004272</name>
</gene>
<dbReference type="PROSITE" id="PS51257">
    <property type="entry name" value="PROKAR_LIPOPROTEIN"/>
    <property type="match status" value="1"/>
</dbReference>
<evidence type="ECO:0000313" key="2">
    <source>
        <dbReference type="EMBL" id="MBB6474841.1"/>
    </source>
</evidence>
<keyword evidence="3" id="KW-1185">Reference proteome</keyword>
<evidence type="ECO:0008006" key="4">
    <source>
        <dbReference type="Google" id="ProtNLM"/>
    </source>
</evidence>
<evidence type="ECO:0000256" key="1">
    <source>
        <dbReference type="SAM" id="SignalP"/>
    </source>
</evidence>